<dbReference type="PROSITE" id="PS51125">
    <property type="entry name" value="NHL"/>
    <property type="match status" value="3"/>
</dbReference>
<feature type="chain" id="PRO_5037540600" description="Fibronectin type-III domain-containing protein" evidence="7">
    <location>
        <begin position="23"/>
        <end position="1300"/>
    </location>
</feature>
<dbReference type="EMBL" id="BONQ01000207">
    <property type="protein sequence ID" value="GIG53007.1"/>
    <property type="molecule type" value="Genomic_DNA"/>
</dbReference>
<dbReference type="Pfam" id="PF25021">
    <property type="entry name" value="TEN_NHL"/>
    <property type="match status" value="1"/>
</dbReference>
<feature type="transmembrane region" description="Helical" evidence="6">
    <location>
        <begin position="1260"/>
        <end position="1281"/>
    </location>
</feature>
<evidence type="ECO:0000256" key="6">
    <source>
        <dbReference type="SAM" id="Phobius"/>
    </source>
</evidence>
<feature type="domain" description="Fibronectin type-III" evidence="8">
    <location>
        <begin position="961"/>
        <end position="1054"/>
    </location>
</feature>
<organism evidence="9 10">
    <name type="scientific">Dactylosporangium siamense</name>
    <dbReference type="NCBI Taxonomy" id="685454"/>
    <lineage>
        <taxon>Bacteria</taxon>
        <taxon>Bacillati</taxon>
        <taxon>Actinomycetota</taxon>
        <taxon>Actinomycetes</taxon>
        <taxon>Micromonosporales</taxon>
        <taxon>Micromonosporaceae</taxon>
        <taxon>Dactylosporangium</taxon>
    </lineage>
</organism>
<dbReference type="PROSITE" id="PS50853">
    <property type="entry name" value="FN3"/>
    <property type="match status" value="5"/>
</dbReference>
<feature type="domain" description="Fibronectin type-III" evidence="8">
    <location>
        <begin position="873"/>
        <end position="960"/>
    </location>
</feature>
<name>A0A919UEV9_9ACTN</name>
<evidence type="ECO:0000313" key="9">
    <source>
        <dbReference type="EMBL" id="GIG53007.1"/>
    </source>
</evidence>
<keyword evidence="2" id="KW-0378">Hydrolase</keyword>
<feature type="region of interest" description="Disordered" evidence="5">
    <location>
        <begin position="1130"/>
        <end position="1149"/>
    </location>
</feature>
<comment type="caution">
    <text evidence="9">The sequence shown here is derived from an EMBL/GenBank/DDBJ whole genome shotgun (WGS) entry which is preliminary data.</text>
</comment>
<evidence type="ECO:0000256" key="7">
    <source>
        <dbReference type="SAM" id="SignalP"/>
    </source>
</evidence>
<feature type="domain" description="Fibronectin type-III" evidence="8">
    <location>
        <begin position="763"/>
        <end position="858"/>
    </location>
</feature>
<dbReference type="Gene3D" id="2.120.10.30">
    <property type="entry name" value="TolB, C-terminal domain"/>
    <property type="match status" value="5"/>
</dbReference>
<dbReference type="SUPFAM" id="SSF101898">
    <property type="entry name" value="NHL repeat"/>
    <property type="match status" value="1"/>
</dbReference>
<dbReference type="GO" id="GO:0016798">
    <property type="term" value="F:hydrolase activity, acting on glycosyl bonds"/>
    <property type="evidence" value="ECO:0007669"/>
    <property type="project" value="UniProtKB-KW"/>
</dbReference>
<dbReference type="InterPro" id="IPR001258">
    <property type="entry name" value="NHL_repeat"/>
</dbReference>
<evidence type="ECO:0000256" key="5">
    <source>
        <dbReference type="SAM" id="MobiDB-lite"/>
    </source>
</evidence>
<feature type="signal peptide" evidence="7">
    <location>
        <begin position="1"/>
        <end position="22"/>
    </location>
</feature>
<dbReference type="PANTHER" id="PTHR13817:SF73">
    <property type="entry name" value="FIBRONECTIN TYPE-III DOMAIN-CONTAINING PROTEIN"/>
    <property type="match status" value="1"/>
</dbReference>
<proteinExistence type="predicted"/>
<keyword evidence="6" id="KW-1133">Transmembrane helix</keyword>
<dbReference type="SUPFAM" id="SSF49265">
    <property type="entry name" value="Fibronectin type III"/>
    <property type="match status" value="3"/>
</dbReference>
<dbReference type="GO" id="GO:0000272">
    <property type="term" value="P:polysaccharide catabolic process"/>
    <property type="evidence" value="ECO:0007669"/>
    <property type="project" value="UniProtKB-KW"/>
</dbReference>
<dbReference type="PANTHER" id="PTHR13817">
    <property type="entry name" value="TITIN"/>
    <property type="match status" value="1"/>
</dbReference>
<keyword evidence="3" id="KW-0624">Polysaccharide degradation</keyword>
<dbReference type="InterPro" id="IPR036116">
    <property type="entry name" value="FN3_sf"/>
</dbReference>
<feature type="compositionally biased region" description="Low complexity" evidence="5">
    <location>
        <begin position="1041"/>
        <end position="1050"/>
    </location>
</feature>
<evidence type="ECO:0000313" key="10">
    <source>
        <dbReference type="Proteomes" id="UP000660611"/>
    </source>
</evidence>
<dbReference type="Pfam" id="PF01436">
    <property type="entry name" value="NHL"/>
    <property type="match status" value="1"/>
</dbReference>
<dbReference type="InterPro" id="IPR013783">
    <property type="entry name" value="Ig-like_fold"/>
</dbReference>
<dbReference type="Gene3D" id="2.40.10.500">
    <property type="match status" value="1"/>
</dbReference>
<protein>
    <recommendedName>
        <fullName evidence="8">Fibronectin type-III domain-containing protein</fullName>
    </recommendedName>
</protein>
<feature type="region of interest" description="Disordered" evidence="5">
    <location>
        <begin position="846"/>
        <end position="874"/>
    </location>
</feature>
<dbReference type="InterPro" id="IPR050964">
    <property type="entry name" value="Striated_Muscle_Regulatory"/>
</dbReference>
<gene>
    <name evidence="9" type="ORF">Dsi01nite_110480</name>
</gene>
<feature type="repeat" description="NHL" evidence="4">
    <location>
        <begin position="78"/>
        <end position="120"/>
    </location>
</feature>
<dbReference type="InterPro" id="IPR011042">
    <property type="entry name" value="6-blade_b-propeller_TolB-like"/>
</dbReference>
<dbReference type="Gene3D" id="2.60.40.10">
    <property type="entry name" value="Immunoglobulins"/>
    <property type="match status" value="5"/>
</dbReference>
<dbReference type="InterPro" id="IPR003961">
    <property type="entry name" value="FN3_dom"/>
</dbReference>
<feature type="domain" description="Fibronectin type-III" evidence="8">
    <location>
        <begin position="348"/>
        <end position="448"/>
    </location>
</feature>
<dbReference type="Proteomes" id="UP000660611">
    <property type="component" value="Unassembled WGS sequence"/>
</dbReference>
<keyword evidence="1" id="KW-0677">Repeat</keyword>
<dbReference type="CDD" id="cd00063">
    <property type="entry name" value="FN3"/>
    <property type="match status" value="4"/>
</dbReference>
<evidence type="ECO:0000256" key="2">
    <source>
        <dbReference type="ARBA" id="ARBA00023295"/>
    </source>
</evidence>
<keyword evidence="10" id="KW-1185">Reference proteome</keyword>
<dbReference type="InterPro" id="IPR056822">
    <property type="entry name" value="TEN_NHL"/>
</dbReference>
<keyword evidence="2" id="KW-0326">Glycosidase</keyword>
<feature type="compositionally biased region" description="Low complexity" evidence="5">
    <location>
        <begin position="1130"/>
        <end position="1148"/>
    </location>
</feature>
<feature type="domain" description="Fibronectin type-III" evidence="8">
    <location>
        <begin position="1056"/>
        <end position="1148"/>
    </location>
</feature>
<accession>A0A919UEV9</accession>
<feature type="compositionally biased region" description="Pro residues" evidence="5">
    <location>
        <begin position="861"/>
        <end position="871"/>
    </location>
</feature>
<dbReference type="Pfam" id="PF00041">
    <property type="entry name" value="fn3"/>
    <property type="match status" value="5"/>
</dbReference>
<feature type="repeat" description="NHL" evidence="4">
    <location>
        <begin position="260"/>
        <end position="290"/>
    </location>
</feature>
<keyword evidence="6" id="KW-0812">Transmembrane</keyword>
<keyword evidence="6" id="KW-0472">Membrane</keyword>
<reference evidence="9" key="1">
    <citation type="submission" date="2021-01" db="EMBL/GenBank/DDBJ databases">
        <title>Whole genome shotgun sequence of Dactylosporangium siamense NBRC 106093.</title>
        <authorList>
            <person name="Komaki H."/>
            <person name="Tamura T."/>
        </authorList>
    </citation>
    <scope>NUCLEOTIDE SEQUENCE</scope>
    <source>
        <strain evidence="9">NBRC 106093</strain>
    </source>
</reference>
<dbReference type="SUPFAM" id="SSF63829">
    <property type="entry name" value="Calcium-dependent phosphotriesterase"/>
    <property type="match status" value="1"/>
</dbReference>
<feature type="repeat" description="NHL" evidence="4">
    <location>
        <begin position="35"/>
        <end position="65"/>
    </location>
</feature>
<keyword evidence="3" id="KW-0119">Carbohydrate metabolism</keyword>
<evidence type="ECO:0000256" key="3">
    <source>
        <dbReference type="ARBA" id="ARBA00023326"/>
    </source>
</evidence>
<keyword evidence="7" id="KW-0732">Signal</keyword>
<evidence type="ECO:0000256" key="1">
    <source>
        <dbReference type="ARBA" id="ARBA00022737"/>
    </source>
</evidence>
<feature type="region of interest" description="Disordered" evidence="5">
    <location>
        <begin position="1041"/>
        <end position="1063"/>
    </location>
</feature>
<dbReference type="SMART" id="SM00060">
    <property type="entry name" value="FN3"/>
    <property type="match status" value="5"/>
</dbReference>
<evidence type="ECO:0000259" key="8">
    <source>
        <dbReference type="PROSITE" id="PS50853"/>
    </source>
</evidence>
<evidence type="ECO:0000256" key="4">
    <source>
        <dbReference type="PROSITE-ProRule" id="PRU00504"/>
    </source>
</evidence>
<sequence length="1300" mass="126807">MLAATIAVTAAPVVLPLPVSGAAGSDPITQFATGFNTPNGVAVDSAGNVYVADMFNHQVVRVTQAGVSTVIVGTGVAGSTFTGTGSTTKVNRPTAVAVDAADNVYVADYMNSKVLKVTPAGAVTVVAGTGTMGSTTPGQPATSADLNLPNALAVDGSGNLYIGDYGNNQVYRVSGGTLTLAAGNGAFTPAVPGTATASPLQGIYGLAVDGDGNFYIGDQSGAVVEKVTNPTSIGGGVLSIVAGTGVTGSTSTGTATTSKLNYPQGLAVDADGNLYIADTGNQVIRKVTPGGAISTVAGQMGADAAPTYGGAASASNLNYPYAVAADPNGVIYIADGTNNTVDRVGSATPSAPRQVTATPGGESAVVSFRAPASTGTSAISGYEIKLGAGVWMPATANSAGNGRLAVTLRGLTSGTPYTVQVRAVNSTGGGTAAAGVPVTPVTGTVVPPLYLSVVAGTGAIAPTNPGPATGSGLKGPADLAFDAAGNLYIADTEHCVVEKVTPAGTLSVALGTGTCARPVEGPAAASPLHEVGSIVFDNAGNMYVGDTWFGYVLKVTPGGTLSIIAGTGTPGAMVTGPALSSPLDTPSQFAIDGDILYLGERQRGQVGKINLLTGQLTVIAGTGTNGTPTPGTAATSQVNRPTGTAIDDAGNLYITSTDSSQLLKITPGGTLSVLAGSLSVPLGLKFDTDGQLYLSLGNGQIDRVDTTTGARVKVAGTGAPGTAVPGLALQSPLSAPYGLAFDPDGLLYAAIYAGQVVVKFTPGPAAPTGLSAAPGDTTALLTFTPGSARGNAITSYQVSTDNGATWTTRATTPGSGSTLQMSVPSLTNGTPYQVKVRAVNSIGAGEPTTAASVTPAGSGEPTPPAPTPTLPGAPTDLSATASGGTVAVTFTPPAGPVTRYEVSTDNGTTWTTLTTTAGTGATRAGTVPGLAGGTYQLKVRAVNGAGPGPATAAQAVTVGSGPLAPSGLTVTGRDTALQLAFTPPVGPVTRYEVSTDNGTTWTTLTTTAGTGGTLTGTVTGLTNGTTYPVKVRAINAAGTGPATAATNGTPAAPPQPPSGVTATAGTSAVTVSWSAAAAGAGTAAVTGYTVTASPGPATCSTNVTGPTPTSCVIGAVAGTTYTYTVVADSASGPSAPTPASAPTSAAEPQIPATVPDTQLTLTTDQGDITTAEPGEQIVVIGTGFAPYSTATITIYSSPLTLGTVVTDGNGNFSKPVTVPSSLTGSHTVIALGAAPDGSVRTMALEVTVAATPLAVTGLDVVAIVFSGLLALAAGVLLVHLAGAGRIRRTRLLPVGSAHNF</sequence>